<evidence type="ECO:0000259" key="2">
    <source>
        <dbReference type="Pfam" id="PF13472"/>
    </source>
</evidence>
<name>A0A7C9HDZ9_9BACT</name>
<feature type="domain" description="SGNH hydrolase-type esterase" evidence="2">
    <location>
        <begin position="69"/>
        <end position="223"/>
    </location>
</feature>
<organism evidence="3 4">
    <name type="scientific">Prevotella vespertina</name>
    <dbReference type="NCBI Taxonomy" id="2608404"/>
    <lineage>
        <taxon>Bacteria</taxon>
        <taxon>Pseudomonadati</taxon>
        <taxon>Bacteroidota</taxon>
        <taxon>Bacteroidia</taxon>
        <taxon>Bacteroidales</taxon>
        <taxon>Prevotellaceae</taxon>
        <taxon>Prevotella</taxon>
    </lineage>
</organism>
<feature type="signal peptide" evidence="1">
    <location>
        <begin position="1"/>
        <end position="29"/>
    </location>
</feature>
<keyword evidence="1" id="KW-0732">Signal</keyword>
<dbReference type="PANTHER" id="PTHR30383">
    <property type="entry name" value="THIOESTERASE 1/PROTEASE 1/LYSOPHOSPHOLIPASE L1"/>
    <property type="match status" value="1"/>
</dbReference>
<gene>
    <name evidence="3" type="ORF">F0475_04980</name>
</gene>
<dbReference type="Pfam" id="PF13472">
    <property type="entry name" value="Lipase_GDSL_2"/>
    <property type="match status" value="1"/>
</dbReference>
<reference evidence="3 4" key="1">
    <citation type="submission" date="2019-09" db="EMBL/GenBank/DDBJ databases">
        <title>Prevotella A2879 sp. nov., isolated from an abscess of a patient.</title>
        <authorList>
            <person name="Buhl M."/>
            <person name="Oberhettinger P."/>
        </authorList>
    </citation>
    <scope>NUCLEOTIDE SEQUENCE [LARGE SCALE GENOMIC DNA]</scope>
    <source>
        <strain evidence="3 4">A2879</strain>
    </source>
</reference>
<dbReference type="InterPro" id="IPR036514">
    <property type="entry name" value="SGNH_hydro_sf"/>
</dbReference>
<proteinExistence type="predicted"/>
<evidence type="ECO:0000313" key="4">
    <source>
        <dbReference type="Proteomes" id="UP000482295"/>
    </source>
</evidence>
<accession>A0A7C9HDZ9</accession>
<protein>
    <submittedName>
        <fullName evidence="3">Hydrolase</fullName>
    </submittedName>
</protein>
<dbReference type="InterPro" id="IPR051532">
    <property type="entry name" value="Ester_Hydrolysis_Enzymes"/>
</dbReference>
<dbReference type="Proteomes" id="UP000482295">
    <property type="component" value="Unassembled WGS sequence"/>
</dbReference>
<keyword evidence="3" id="KW-0378">Hydrolase</keyword>
<dbReference type="PANTHER" id="PTHR30383:SF5">
    <property type="entry name" value="SGNH HYDROLASE-TYPE ESTERASE DOMAIN-CONTAINING PROTEIN"/>
    <property type="match status" value="1"/>
</dbReference>
<dbReference type="RefSeq" id="WP_155715733.1">
    <property type="nucleotide sequence ID" value="NZ_VVIQ01000004.1"/>
</dbReference>
<dbReference type="Gene3D" id="3.40.50.1110">
    <property type="entry name" value="SGNH hydrolase"/>
    <property type="match status" value="1"/>
</dbReference>
<sequence length="235" mass="26979">MVHNRLLNIRRSFLTSLFLLSLGSLSAQTQHPVYHGSKHYSIKVKQFKEEGKLPSNVIVMYGDSHSEYGGDWNRHFPGAGKIINRGIIGDDSKGMYNRLDLVLPYHPKKIFFECGANDLSHGWSVERVFQGITNVLTTIRKQCPKTELYVQSLLPLNEEVGTWKYLKGKDDLIIQLNNKLKQYCASHALTYIDLYTPLLGAKPQTMKAEYCRDGLHLTEKGYDVWAKIIRPYIYK</sequence>
<evidence type="ECO:0000256" key="1">
    <source>
        <dbReference type="SAM" id="SignalP"/>
    </source>
</evidence>
<dbReference type="EMBL" id="VVIQ01000004">
    <property type="protein sequence ID" value="MUL27669.1"/>
    <property type="molecule type" value="Genomic_DNA"/>
</dbReference>
<feature type="chain" id="PRO_5028876540" evidence="1">
    <location>
        <begin position="30"/>
        <end position="235"/>
    </location>
</feature>
<dbReference type="GO" id="GO:0004622">
    <property type="term" value="F:phosphatidylcholine lysophospholipase activity"/>
    <property type="evidence" value="ECO:0007669"/>
    <property type="project" value="TreeGrafter"/>
</dbReference>
<dbReference type="InterPro" id="IPR013830">
    <property type="entry name" value="SGNH_hydro"/>
</dbReference>
<keyword evidence="4" id="KW-1185">Reference proteome</keyword>
<dbReference type="AlphaFoldDB" id="A0A7C9HDZ9"/>
<evidence type="ECO:0000313" key="3">
    <source>
        <dbReference type="EMBL" id="MUL27669.1"/>
    </source>
</evidence>
<dbReference type="SUPFAM" id="SSF52266">
    <property type="entry name" value="SGNH hydrolase"/>
    <property type="match status" value="1"/>
</dbReference>
<comment type="caution">
    <text evidence="3">The sequence shown here is derived from an EMBL/GenBank/DDBJ whole genome shotgun (WGS) entry which is preliminary data.</text>
</comment>